<proteinExistence type="predicted"/>
<dbReference type="InterPro" id="IPR003123">
    <property type="entry name" value="VPS9"/>
</dbReference>
<evidence type="ECO:0000313" key="3">
    <source>
        <dbReference type="EMBL" id="CAI2359269.1"/>
    </source>
</evidence>
<gene>
    <name evidence="3" type="ORF">ECRASSUSDP1_LOCUS555</name>
</gene>
<dbReference type="Pfam" id="PF02204">
    <property type="entry name" value="VPS9"/>
    <property type="match status" value="1"/>
</dbReference>
<dbReference type="SUPFAM" id="SSF109993">
    <property type="entry name" value="VPS9 domain"/>
    <property type="match status" value="1"/>
</dbReference>
<keyword evidence="4" id="KW-1185">Reference proteome</keyword>
<reference evidence="3" key="1">
    <citation type="submission" date="2023-07" db="EMBL/GenBank/DDBJ databases">
        <authorList>
            <consortium name="AG Swart"/>
            <person name="Singh M."/>
            <person name="Singh A."/>
            <person name="Seah K."/>
            <person name="Emmerich C."/>
        </authorList>
    </citation>
    <scope>NUCLEOTIDE SEQUENCE</scope>
    <source>
        <strain evidence="3">DP1</strain>
    </source>
</reference>
<organism evidence="3 4">
    <name type="scientific">Euplotes crassus</name>
    <dbReference type="NCBI Taxonomy" id="5936"/>
    <lineage>
        <taxon>Eukaryota</taxon>
        <taxon>Sar</taxon>
        <taxon>Alveolata</taxon>
        <taxon>Ciliophora</taxon>
        <taxon>Intramacronucleata</taxon>
        <taxon>Spirotrichea</taxon>
        <taxon>Hypotrichia</taxon>
        <taxon>Euplotida</taxon>
        <taxon>Euplotidae</taxon>
        <taxon>Moneuplotes</taxon>
    </lineage>
</organism>
<sequence length="695" mass="82336">MGSNQSQDHEELWRHKEQIYERLSGDLDFQRETGKFNNYCNGTMRKLSNPEANPSFHDPLDSPGRRRKKKVQHVEQNKSCFACYVPTRVDTNFEKPFQKALKDKSWLTELVDGLTNFSKLQEGFKEIARYVKQNKDHLNEKRQIFYDEIEMIRLKYEYGRKAALRYQDTCEEVDESFLRKFIDNSINVQNDFDKYKSQGRMSQLSMSNASFNMAAQYGEVTDLTKTLYYCIKKQLASKNHPIQLLNKKFAQVFCQCYQKFVDRKKANSVRLKKRLDHINKKMKTFTQHDYHGFQQLDHDETTEGRIGPSIQQNSNYFLTDQVVGDAKQFIKLLLKATRQFYLPVLRHSEVNELKEDFMESVTNMVLSKEVYKIVFSFFRLEFTDLEENLRQRFKEFKRMTPAECRVNEYFRCDATSPILKIHKDICHSNHEARISELMSINLDYQNRHSMSQSRRMENPKSFIENNKMVLESIPESAEDNQDSQSCFDAIEAEYEHRRSRSFHNERKTSPPPVEKVNNLPKIWVIENRLRLKPFQRAIIKLKEINECEGPMKKVRLLEKVNNMIQQHIQNFWEGIPIDPNHLTITHDTKIPLYIFMIIKSKIVNLAANIKFINEFTTSYVHGSYLGNNLALYESAMTIVADKEKDTIYNVIDQNEIYRQATARFGSFATSVFNEDLDPFFEFEDRNSFLYERMRE</sequence>
<feature type="domain" description="VPS9" evidence="2">
    <location>
        <begin position="506"/>
        <end position="648"/>
    </location>
</feature>
<name>A0AAD1U586_EUPCR</name>
<evidence type="ECO:0000313" key="4">
    <source>
        <dbReference type="Proteomes" id="UP001295684"/>
    </source>
</evidence>
<dbReference type="Gene3D" id="1.20.1050.80">
    <property type="entry name" value="VPS9 domain"/>
    <property type="match status" value="1"/>
</dbReference>
<feature type="region of interest" description="Disordered" evidence="1">
    <location>
        <begin position="45"/>
        <end position="66"/>
    </location>
</feature>
<dbReference type="InterPro" id="IPR037191">
    <property type="entry name" value="VPS9_dom_sf"/>
</dbReference>
<dbReference type="PROSITE" id="PS51205">
    <property type="entry name" value="VPS9"/>
    <property type="match status" value="1"/>
</dbReference>
<evidence type="ECO:0000256" key="1">
    <source>
        <dbReference type="SAM" id="MobiDB-lite"/>
    </source>
</evidence>
<evidence type="ECO:0000259" key="2">
    <source>
        <dbReference type="PROSITE" id="PS51205"/>
    </source>
</evidence>
<dbReference type="Proteomes" id="UP001295684">
    <property type="component" value="Unassembled WGS sequence"/>
</dbReference>
<dbReference type="AlphaFoldDB" id="A0AAD1U586"/>
<comment type="caution">
    <text evidence="3">The sequence shown here is derived from an EMBL/GenBank/DDBJ whole genome shotgun (WGS) entry which is preliminary data.</text>
</comment>
<protein>
    <recommendedName>
        <fullName evidence="2">VPS9 domain-containing protein</fullName>
    </recommendedName>
</protein>
<accession>A0AAD1U586</accession>
<dbReference type="EMBL" id="CAMPGE010000522">
    <property type="protein sequence ID" value="CAI2359269.1"/>
    <property type="molecule type" value="Genomic_DNA"/>
</dbReference>